<dbReference type="EMBL" id="MCGI01000001">
    <property type="protein sequence ID" value="ODM13836.1"/>
    <property type="molecule type" value="Genomic_DNA"/>
</dbReference>
<comment type="caution">
    <text evidence="1">The sequence shown here is derived from an EMBL/GenBank/DDBJ whole genome shotgun (WGS) entry which is preliminary data.</text>
</comment>
<organism evidence="1 2">
    <name type="scientific">Eisenbergiella tayi</name>
    <dbReference type="NCBI Taxonomy" id="1432052"/>
    <lineage>
        <taxon>Bacteria</taxon>
        <taxon>Bacillati</taxon>
        <taxon>Bacillota</taxon>
        <taxon>Clostridia</taxon>
        <taxon>Lachnospirales</taxon>
        <taxon>Lachnospiraceae</taxon>
        <taxon>Eisenbergiella</taxon>
    </lineage>
</organism>
<dbReference type="GO" id="GO:0003677">
    <property type="term" value="F:DNA binding"/>
    <property type="evidence" value="ECO:0007669"/>
    <property type="project" value="InterPro"/>
</dbReference>
<evidence type="ECO:0000313" key="1">
    <source>
        <dbReference type="EMBL" id="ODM13836.1"/>
    </source>
</evidence>
<reference evidence="1 2" key="1">
    <citation type="submission" date="2016-07" db="EMBL/GenBank/DDBJ databases">
        <title>Characterization of isolates of Eisenbergiella tayi derived from blood cultures, using whole genome sequencing.</title>
        <authorList>
            <person name="Burdz T."/>
            <person name="Wiebe D."/>
            <person name="Huynh C."/>
            <person name="Bernard K."/>
        </authorList>
    </citation>
    <scope>NUCLEOTIDE SEQUENCE [LARGE SCALE GENOMIC DNA]</scope>
    <source>
        <strain evidence="1 2">NML 120489</strain>
    </source>
</reference>
<dbReference type="Gene3D" id="3.90.580.10">
    <property type="entry name" value="Zinc finger, CHC2-type domain"/>
    <property type="match status" value="1"/>
</dbReference>
<sequence length="404" mass="46042">MAADFPFTIKDIAYLLDLRIRHKNAVCLDVNCPFCGETKGKMNLNLKKNVFKCNRCGETGGMLALYGKVYQVDNQTAYKEIMEALGENRQIPAYQRKPKAEEVKETEMINAPVASVNVKDKTYTMLFSMLCLSDTHRKNLLQRGFSEEQMEENGYRSTPPFGYRKLTKRLLEAGCTVEGVPGFFRDADGEWTMHFHPRSSGFMIPVRNIEGQITAVQIRLDRPYEGRKYMWLSSINNHMGASSGSPVHLAGRQGDKIVFVTEGPLKGDIAHALSGRTFVCVPGVNQYANLPAFLKEMKGLGTEYIYEAYDMDKMLKTKCRGDYDEKCVQCPNYHRKWDKVNIPCDKKKVKRENIQRGCRKLSDICHELNLPGRTLTWNLDREGDWAGSLKGVDDYLLDLRNRGI</sequence>
<dbReference type="AlphaFoldDB" id="A0A1E3B013"/>
<dbReference type="GO" id="GO:0008270">
    <property type="term" value="F:zinc ion binding"/>
    <property type="evidence" value="ECO:0007669"/>
    <property type="project" value="InterPro"/>
</dbReference>
<dbReference type="Proteomes" id="UP000095003">
    <property type="component" value="Unassembled WGS sequence"/>
</dbReference>
<protein>
    <recommendedName>
        <fullName evidence="3">DNA primase</fullName>
    </recommendedName>
</protein>
<evidence type="ECO:0000313" key="2">
    <source>
        <dbReference type="Proteomes" id="UP000095003"/>
    </source>
</evidence>
<evidence type="ECO:0008006" key="3">
    <source>
        <dbReference type="Google" id="ProtNLM"/>
    </source>
</evidence>
<dbReference type="PATRIC" id="fig|1432052.3.peg.1699"/>
<proteinExistence type="predicted"/>
<dbReference type="InterPro" id="IPR036977">
    <property type="entry name" value="DNA_primase_Znf_CHC2"/>
</dbReference>
<gene>
    <name evidence="1" type="ORF">BEH84_01555</name>
</gene>
<dbReference type="GO" id="GO:0006260">
    <property type="term" value="P:DNA replication"/>
    <property type="evidence" value="ECO:0007669"/>
    <property type="project" value="InterPro"/>
</dbReference>
<accession>A0A1E3B013</accession>
<dbReference type="RefSeq" id="WP_242880560.1">
    <property type="nucleotide sequence ID" value="NZ_DAWDRA010000247.1"/>
</dbReference>
<dbReference type="SUPFAM" id="SSF57783">
    <property type="entry name" value="Zinc beta-ribbon"/>
    <property type="match status" value="1"/>
</dbReference>
<name>A0A1E3B013_9FIRM</name>